<evidence type="ECO:0000256" key="9">
    <source>
        <dbReference type="ARBA" id="ARBA00022932"/>
    </source>
</evidence>
<comment type="subcellular location">
    <subcellularLocation>
        <location evidence="1">Cytoplasm</location>
    </subcellularLocation>
</comment>
<dbReference type="InterPro" id="IPR003141">
    <property type="entry name" value="Pol/His_phosphatase_N"/>
</dbReference>
<dbReference type="CDD" id="cd04485">
    <property type="entry name" value="DnaE_OBF"/>
    <property type="match status" value="1"/>
</dbReference>
<gene>
    <name evidence="14" type="primary">dnaE1</name>
    <name evidence="14" type="ORF">GCM10009069_12300</name>
</gene>
<dbReference type="InterPro" id="IPR004805">
    <property type="entry name" value="DnaE2/DnaE/PolC"/>
</dbReference>
<dbReference type="GO" id="GO:0008408">
    <property type="term" value="F:3'-5' exonuclease activity"/>
    <property type="evidence" value="ECO:0007669"/>
    <property type="project" value="InterPro"/>
</dbReference>
<evidence type="ECO:0000259" key="13">
    <source>
        <dbReference type="SMART" id="SM00481"/>
    </source>
</evidence>
<dbReference type="InterPro" id="IPR040982">
    <property type="entry name" value="DNA_pol3_finger"/>
</dbReference>
<keyword evidence="6" id="KW-0808">Transferase</keyword>
<evidence type="ECO:0000256" key="3">
    <source>
        <dbReference type="ARBA" id="ARBA00012417"/>
    </source>
</evidence>
<comment type="similarity">
    <text evidence="2">Belongs to the DNA polymerase type-C family. DnaE subfamily.</text>
</comment>
<evidence type="ECO:0000256" key="7">
    <source>
        <dbReference type="ARBA" id="ARBA00022695"/>
    </source>
</evidence>
<evidence type="ECO:0000256" key="6">
    <source>
        <dbReference type="ARBA" id="ARBA00022679"/>
    </source>
</evidence>
<accession>A0A8J3CQ84</accession>
<dbReference type="RefSeq" id="WP_189496507.1">
    <property type="nucleotide sequence ID" value="NZ_BMZH01000004.1"/>
</dbReference>
<dbReference type="Gene3D" id="3.20.20.140">
    <property type="entry name" value="Metal-dependent hydrolases"/>
    <property type="match status" value="1"/>
</dbReference>
<dbReference type="AlphaFoldDB" id="A0A8J3CQ84"/>
<comment type="caution">
    <text evidence="14">The sequence shown here is derived from an EMBL/GenBank/DDBJ whole genome shotgun (WGS) entry which is preliminary data.</text>
</comment>
<dbReference type="SUPFAM" id="SSF89550">
    <property type="entry name" value="PHP domain-like"/>
    <property type="match status" value="1"/>
</dbReference>
<dbReference type="NCBIfam" id="NF004226">
    <property type="entry name" value="PRK05673.1"/>
    <property type="match status" value="1"/>
</dbReference>
<comment type="subunit">
    <text evidence="11">DNA polymerase III contains a core (composed of alpha, epsilon and theta chains) that associates with a tau subunit. This core dimerizes to form the POLIII' complex. PolIII' associates with the gamma complex (composed of gamma, delta, delta', psi and chi chains) and with the beta chain to form the complete DNA polymerase III complex.</text>
</comment>
<sequence length="1154" mass="128312">MLPMVRDFVHLRMRSPYSMLEGALKMKETASRLTTYRQPAIAITDTNNLCGALEFSEAMTGAGIQPIIGLTLFLDLEGERQPGQLRTELDGTIVLLAQDETGYNNLMALSSAAFLDVDAVDEPHVKLSALKGRTDGVIALTGGLDGALDRLINDGRPEEAERWLTTLCGMFPNRLYIELQRHGLPQQAKTEPVLIEMAYRLDIPLVATNEPYFIGPEMYDAHDVLLAMNEGSYVLEQDRRKLTARHYLKSSEEMIPLFEDIPEAIANTLIIAQRCAYRSLKRDPILPNFGDGSQSESDILANQARQGLEARLALIDLAQPRETYFERLDYELDVITQMGFPGYFLIVADFIKWAKDNDIPVGPGRGSGAGSVVAWALTITDLDPLHYGLLFERFLNPERVSMPDFDIDFCQERRGEVIEYVRKKYGDGQVAQIITFGTLQARAVVRDVGRVMQMPLGQVDRLAKLVPSNPANPVTLQQAINMETSLQDARRSDPKVRRLLDTALSLEGLYRNASTHAAGVVIGDRPLTELVPLYRDPRSDVPATQFTMKWAEKAGLVKFDFLGLKTLTVIDRCLKLLRKDGVDIDLATVGTSEPKVYEPLARGLTAGVFQLESSGMRDALRKLAPDSIEELTAIISLYRPGPMRNIPDFIERKFGRQEITYPHPKLADLLEETYGIIIYQEQVMEIAKVLSGFSLGDADLLRRAMGKKDQAEMDRQKDKFIDGAVARGVDRHQASGIFDLVNEFAGYGFNKSHAAAYAMISFQTAYLKALYPAHFIAAMMSLDLSVVEKLSFFFQEAKRIDVDILPPCVNRSMADFDVVDGKVLYALGALKNVGLEAMKHVVEVRTRDGKFSDIYDFARRVDMRVVNKRAMENLARAGAFDCLGVSRATALASAGMLQKVGTLAAQERESAQVNLFGGIDEATPDPDLLVRSDWETVEALEHEFGAVGFYLGGHPLEEHLKTVSIKIVPSEQIEALAISGKRNFRVAGIVRNRQERNSKHGKRFAYLGLSDPSGEFELFVPENLLFTKREVMTVGNAVICEVRVEGEDGDLRYFAQTVQLIAGSSSQSDDRLPPKGLRIRLRDVETSTLDELEAMLCKLRDAPHLISGIIELSGPLSDAREARWQLRGSWAIDPNIRKALKANSAIETIEEIAA</sequence>
<reference evidence="14" key="1">
    <citation type="journal article" date="2014" name="Int. J. Syst. Evol. Microbiol.">
        <title>Complete genome sequence of Corynebacterium casei LMG S-19264T (=DSM 44701T), isolated from a smear-ripened cheese.</title>
        <authorList>
            <consortium name="US DOE Joint Genome Institute (JGI-PGF)"/>
            <person name="Walter F."/>
            <person name="Albersmeier A."/>
            <person name="Kalinowski J."/>
            <person name="Ruckert C."/>
        </authorList>
    </citation>
    <scope>NUCLEOTIDE SEQUENCE</scope>
    <source>
        <strain evidence="14">KCTC 32513</strain>
    </source>
</reference>
<dbReference type="InterPro" id="IPR029460">
    <property type="entry name" value="DNAPol_HHH"/>
</dbReference>
<dbReference type="EC" id="2.7.7.7" evidence="3"/>
<dbReference type="InterPro" id="IPR041931">
    <property type="entry name" value="DNA_pol3_alpha_thumb_dom"/>
</dbReference>
<dbReference type="Pfam" id="PF17657">
    <property type="entry name" value="DNA_pol3_finger"/>
    <property type="match status" value="1"/>
</dbReference>
<dbReference type="SMART" id="SM00481">
    <property type="entry name" value="POLIIIAc"/>
    <property type="match status" value="1"/>
</dbReference>
<dbReference type="GO" id="GO:0006260">
    <property type="term" value="P:DNA replication"/>
    <property type="evidence" value="ECO:0007669"/>
    <property type="project" value="UniProtKB-KW"/>
</dbReference>
<dbReference type="GO" id="GO:0005737">
    <property type="term" value="C:cytoplasm"/>
    <property type="evidence" value="ECO:0007669"/>
    <property type="project" value="UniProtKB-SubCell"/>
</dbReference>
<protein>
    <recommendedName>
        <fullName evidence="4">DNA polymerase III subunit alpha</fullName>
        <ecNumber evidence="3">2.7.7.7</ecNumber>
    </recommendedName>
</protein>
<evidence type="ECO:0000256" key="11">
    <source>
        <dbReference type="ARBA" id="ARBA00026073"/>
    </source>
</evidence>
<comment type="catalytic activity">
    <reaction evidence="12">
        <text>DNA(n) + a 2'-deoxyribonucleoside 5'-triphosphate = DNA(n+1) + diphosphate</text>
        <dbReference type="Rhea" id="RHEA:22508"/>
        <dbReference type="Rhea" id="RHEA-COMP:17339"/>
        <dbReference type="Rhea" id="RHEA-COMP:17340"/>
        <dbReference type="ChEBI" id="CHEBI:33019"/>
        <dbReference type="ChEBI" id="CHEBI:61560"/>
        <dbReference type="ChEBI" id="CHEBI:173112"/>
        <dbReference type="EC" id="2.7.7.7"/>
    </reaction>
</comment>
<evidence type="ECO:0000256" key="2">
    <source>
        <dbReference type="ARBA" id="ARBA00009496"/>
    </source>
</evidence>
<evidence type="ECO:0000256" key="10">
    <source>
        <dbReference type="ARBA" id="ARBA00025611"/>
    </source>
</evidence>
<feature type="domain" description="Polymerase/histidinol phosphatase N-terminal" evidence="13">
    <location>
        <begin position="9"/>
        <end position="76"/>
    </location>
</feature>
<dbReference type="Gene3D" id="1.10.150.870">
    <property type="match status" value="1"/>
</dbReference>
<comment type="function">
    <text evidence="10">DNA polymerase III is a complex, multichain enzyme responsible for most of the replicative synthesis in bacteria. This DNA polymerase also exhibits 3' to 5' exonuclease activity. The alpha chain is the DNA polymerase.</text>
</comment>
<dbReference type="Proteomes" id="UP000634004">
    <property type="component" value="Unassembled WGS sequence"/>
</dbReference>
<keyword evidence="7" id="KW-0548">Nucleotidyltransferase</keyword>
<dbReference type="Gene3D" id="1.10.10.1600">
    <property type="entry name" value="Bacterial DNA polymerase III alpha subunit, thumb domain"/>
    <property type="match status" value="1"/>
</dbReference>
<dbReference type="InterPro" id="IPR016195">
    <property type="entry name" value="Pol/histidinol_Pase-like"/>
</dbReference>
<evidence type="ECO:0000313" key="14">
    <source>
        <dbReference type="EMBL" id="GHA90818.1"/>
    </source>
</evidence>
<dbReference type="PANTHER" id="PTHR32294">
    <property type="entry name" value="DNA POLYMERASE III SUBUNIT ALPHA"/>
    <property type="match status" value="1"/>
</dbReference>
<evidence type="ECO:0000256" key="5">
    <source>
        <dbReference type="ARBA" id="ARBA00022490"/>
    </source>
</evidence>
<keyword evidence="9" id="KW-0239">DNA-directed DNA polymerase</keyword>
<dbReference type="InterPro" id="IPR049821">
    <property type="entry name" value="PolIIIA_DnaE1_PHP"/>
</dbReference>
<dbReference type="NCBIfam" id="TIGR00594">
    <property type="entry name" value="polc"/>
    <property type="match status" value="1"/>
</dbReference>
<keyword evidence="15" id="KW-1185">Reference proteome</keyword>
<dbReference type="Pfam" id="PF14579">
    <property type="entry name" value="HHH_6"/>
    <property type="match status" value="1"/>
</dbReference>
<dbReference type="InterPro" id="IPR011708">
    <property type="entry name" value="DNA_pol3_alpha_NTPase_dom"/>
</dbReference>
<evidence type="ECO:0000313" key="15">
    <source>
        <dbReference type="Proteomes" id="UP000634004"/>
    </source>
</evidence>
<evidence type="ECO:0000256" key="12">
    <source>
        <dbReference type="ARBA" id="ARBA00049244"/>
    </source>
</evidence>
<dbReference type="CDD" id="cd07433">
    <property type="entry name" value="PHP_PolIIIA_DnaE1"/>
    <property type="match status" value="1"/>
</dbReference>
<dbReference type="GO" id="GO:0003887">
    <property type="term" value="F:DNA-directed DNA polymerase activity"/>
    <property type="evidence" value="ECO:0007669"/>
    <property type="project" value="UniProtKB-KW"/>
</dbReference>
<evidence type="ECO:0000256" key="1">
    <source>
        <dbReference type="ARBA" id="ARBA00004496"/>
    </source>
</evidence>
<keyword evidence="5" id="KW-0963">Cytoplasm</keyword>
<dbReference type="Pfam" id="PF07733">
    <property type="entry name" value="DNA_pol3_alpha"/>
    <property type="match status" value="1"/>
</dbReference>
<dbReference type="EMBL" id="BMZH01000004">
    <property type="protein sequence ID" value="GHA90818.1"/>
    <property type="molecule type" value="Genomic_DNA"/>
</dbReference>
<organism evidence="14 15">
    <name type="scientific">Algimonas arctica</name>
    <dbReference type="NCBI Taxonomy" id="1479486"/>
    <lineage>
        <taxon>Bacteria</taxon>
        <taxon>Pseudomonadati</taxon>
        <taxon>Pseudomonadota</taxon>
        <taxon>Alphaproteobacteria</taxon>
        <taxon>Maricaulales</taxon>
        <taxon>Robiginitomaculaceae</taxon>
        <taxon>Algimonas</taxon>
    </lineage>
</organism>
<proteinExistence type="inferred from homology"/>
<dbReference type="Pfam" id="PF02811">
    <property type="entry name" value="PHP"/>
    <property type="match status" value="1"/>
</dbReference>
<name>A0A8J3CQ84_9PROT</name>
<evidence type="ECO:0000256" key="8">
    <source>
        <dbReference type="ARBA" id="ARBA00022705"/>
    </source>
</evidence>
<reference evidence="14" key="2">
    <citation type="submission" date="2020-09" db="EMBL/GenBank/DDBJ databases">
        <authorList>
            <person name="Sun Q."/>
            <person name="Kim S."/>
        </authorList>
    </citation>
    <scope>NUCLEOTIDE SEQUENCE</scope>
    <source>
        <strain evidence="14">KCTC 32513</strain>
    </source>
</reference>
<evidence type="ECO:0000256" key="4">
    <source>
        <dbReference type="ARBA" id="ARBA00019114"/>
    </source>
</evidence>
<dbReference type="PANTHER" id="PTHR32294:SF0">
    <property type="entry name" value="DNA POLYMERASE III SUBUNIT ALPHA"/>
    <property type="match status" value="1"/>
</dbReference>
<dbReference type="InterPro" id="IPR004013">
    <property type="entry name" value="PHP_dom"/>
</dbReference>
<keyword evidence="8" id="KW-0235">DNA replication</keyword>